<sequence length="206" mass="21657">MGGGGNEIEETSAEKAAAGVANEQWDLYKNELSQYEDQFMEKVDDLNSEQKYNDLAGDTNLAYQQAFTQARSNTVDSLASAGVDPTSGKYKATMDGLTEQQIGKQIDTTNRVQTDQANKYVAGLQDVVSMGAGQKAEALSGYDSIATNAQKQAISDASTAQSNASATAGAVGAVGGAGLSYYMNKPSSTTDTWQPSNKKPFTGSFG</sequence>
<accession>A0ABP8PX49</accession>
<dbReference type="RefSeq" id="WP_345009476.1">
    <property type="nucleotide sequence ID" value="NZ_BAABFC010000001.1"/>
</dbReference>
<name>A0ABP8PX49_9GAMM</name>
<gene>
    <name evidence="2" type="ORF">GCM10023095_03700</name>
</gene>
<reference evidence="3" key="1">
    <citation type="journal article" date="2019" name="Int. J. Syst. Evol. Microbiol.">
        <title>The Global Catalogue of Microorganisms (GCM) 10K type strain sequencing project: providing services to taxonomists for standard genome sequencing and annotation.</title>
        <authorList>
            <consortium name="The Broad Institute Genomics Platform"/>
            <consortium name="The Broad Institute Genome Sequencing Center for Infectious Disease"/>
            <person name="Wu L."/>
            <person name="Ma J."/>
        </authorList>
    </citation>
    <scope>NUCLEOTIDE SEQUENCE [LARGE SCALE GENOMIC DNA]</scope>
    <source>
        <strain evidence="3">JCM 32226</strain>
    </source>
</reference>
<protein>
    <recommendedName>
        <fullName evidence="4">Coil containing protein</fullName>
    </recommendedName>
</protein>
<keyword evidence="3" id="KW-1185">Reference proteome</keyword>
<evidence type="ECO:0000313" key="2">
    <source>
        <dbReference type="EMBL" id="GAA4493438.1"/>
    </source>
</evidence>
<feature type="region of interest" description="Disordered" evidence="1">
    <location>
        <begin position="186"/>
        <end position="206"/>
    </location>
</feature>
<dbReference type="EMBL" id="BAABFC010000001">
    <property type="protein sequence ID" value="GAA4493438.1"/>
    <property type="molecule type" value="Genomic_DNA"/>
</dbReference>
<evidence type="ECO:0000256" key="1">
    <source>
        <dbReference type="SAM" id="MobiDB-lite"/>
    </source>
</evidence>
<proteinExistence type="predicted"/>
<organism evidence="2 3">
    <name type="scientific">Pseudaeromonas paramecii</name>
    <dbReference type="NCBI Taxonomy" id="2138166"/>
    <lineage>
        <taxon>Bacteria</taxon>
        <taxon>Pseudomonadati</taxon>
        <taxon>Pseudomonadota</taxon>
        <taxon>Gammaproteobacteria</taxon>
        <taxon>Aeromonadales</taxon>
        <taxon>Aeromonadaceae</taxon>
        <taxon>Pseudaeromonas</taxon>
    </lineage>
</organism>
<dbReference type="Proteomes" id="UP001501321">
    <property type="component" value="Unassembled WGS sequence"/>
</dbReference>
<feature type="compositionally biased region" description="Polar residues" evidence="1">
    <location>
        <begin position="186"/>
        <end position="199"/>
    </location>
</feature>
<evidence type="ECO:0008006" key="4">
    <source>
        <dbReference type="Google" id="ProtNLM"/>
    </source>
</evidence>
<evidence type="ECO:0000313" key="3">
    <source>
        <dbReference type="Proteomes" id="UP001501321"/>
    </source>
</evidence>
<comment type="caution">
    <text evidence="2">The sequence shown here is derived from an EMBL/GenBank/DDBJ whole genome shotgun (WGS) entry which is preliminary data.</text>
</comment>